<keyword evidence="3 6" id="KW-0805">Transcription regulation</keyword>
<dbReference type="PANTHER" id="PTHR33057:SF175">
    <property type="entry name" value="TRANSCRIPTION REPRESSOR OFP12"/>
    <property type="match status" value="1"/>
</dbReference>
<dbReference type="PROSITE" id="PS51754">
    <property type="entry name" value="OVATE"/>
    <property type="match status" value="1"/>
</dbReference>
<proteinExistence type="predicted"/>
<evidence type="ECO:0000313" key="10">
    <source>
        <dbReference type="Proteomes" id="UP001443914"/>
    </source>
</evidence>
<reference evidence="9" key="1">
    <citation type="submission" date="2024-03" db="EMBL/GenBank/DDBJ databases">
        <title>WGS assembly of Saponaria officinalis var. Norfolk2.</title>
        <authorList>
            <person name="Jenkins J."/>
            <person name="Shu S."/>
            <person name="Grimwood J."/>
            <person name="Barry K."/>
            <person name="Goodstein D."/>
            <person name="Schmutz J."/>
            <person name="Leebens-Mack J."/>
            <person name="Osbourn A."/>
        </authorList>
    </citation>
    <scope>NUCLEOTIDE SEQUENCE [LARGE SCALE GENOMIC DNA]</scope>
    <source>
        <strain evidence="9">JIC</strain>
    </source>
</reference>
<comment type="function">
    <text evidence="6">Transcriptional repressor that regulates multiple aspects of plant growth and development.</text>
</comment>
<gene>
    <name evidence="9" type="ORF">RND81_02G013200</name>
</gene>
<dbReference type="GO" id="GO:0005634">
    <property type="term" value="C:nucleus"/>
    <property type="evidence" value="ECO:0007669"/>
    <property type="project" value="UniProtKB-SubCell"/>
</dbReference>
<accession>A0AAW1MRA2</accession>
<feature type="region of interest" description="Disordered" evidence="7">
    <location>
        <begin position="17"/>
        <end position="39"/>
    </location>
</feature>
<dbReference type="Pfam" id="PF04844">
    <property type="entry name" value="Ovate"/>
    <property type="match status" value="1"/>
</dbReference>
<evidence type="ECO:0000256" key="2">
    <source>
        <dbReference type="ARBA" id="ARBA00022491"/>
    </source>
</evidence>
<keyword evidence="10" id="KW-1185">Reference proteome</keyword>
<comment type="subcellular location">
    <subcellularLocation>
        <location evidence="1 6">Nucleus</location>
    </subcellularLocation>
</comment>
<evidence type="ECO:0000256" key="5">
    <source>
        <dbReference type="ARBA" id="ARBA00023242"/>
    </source>
</evidence>
<dbReference type="PANTHER" id="PTHR33057">
    <property type="entry name" value="TRANSCRIPTION REPRESSOR OFP7-RELATED"/>
    <property type="match status" value="1"/>
</dbReference>
<evidence type="ECO:0000259" key="8">
    <source>
        <dbReference type="PROSITE" id="PS51754"/>
    </source>
</evidence>
<keyword evidence="4 6" id="KW-0804">Transcription</keyword>
<evidence type="ECO:0000256" key="7">
    <source>
        <dbReference type="SAM" id="MobiDB-lite"/>
    </source>
</evidence>
<organism evidence="9 10">
    <name type="scientific">Saponaria officinalis</name>
    <name type="common">Common soapwort</name>
    <name type="synonym">Lychnis saponaria</name>
    <dbReference type="NCBI Taxonomy" id="3572"/>
    <lineage>
        <taxon>Eukaryota</taxon>
        <taxon>Viridiplantae</taxon>
        <taxon>Streptophyta</taxon>
        <taxon>Embryophyta</taxon>
        <taxon>Tracheophyta</taxon>
        <taxon>Spermatophyta</taxon>
        <taxon>Magnoliopsida</taxon>
        <taxon>eudicotyledons</taxon>
        <taxon>Gunneridae</taxon>
        <taxon>Pentapetalae</taxon>
        <taxon>Caryophyllales</taxon>
        <taxon>Caryophyllaceae</taxon>
        <taxon>Caryophylleae</taxon>
        <taxon>Saponaria</taxon>
    </lineage>
</organism>
<feature type="region of interest" description="Disordered" evidence="7">
    <location>
        <begin position="159"/>
        <end position="183"/>
    </location>
</feature>
<feature type="domain" description="OVATE" evidence="8">
    <location>
        <begin position="183"/>
        <end position="248"/>
    </location>
</feature>
<evidence type="ECO:0000256" key="1">
    <source>
        <dbReference type="ARBA" id="ARBA00004123"/>
    </source>
</evidence>
<sequence>MSNTFAKNLHLCFRPQHHMSSPKHDLNHRDHHHHQHQRPLLPENTTYTKTYNSLYEDISCFPLVTTISAPSVSVSDTDTDMTEVAGDNYDNPVTPDLTAAYASRRFFISSPGQSNSIVDSLPSSSTSSPDEEADPPPAATVAYASRRFFISSPGRSNSIVDSLPSSPDEEAGPPPAVAGGVAVETYSPDPYTDFRRSMEEMVEAREVARGDVKGAWEYLQELLLSYLSLNPKNTHKYIVRAFADVVANNMSHVNNNVVTSTSSSQSFSSYFAPHCNHLNNNSYV</sequence>
<keyword evidence="2 6" id="KW-0678">Repressor</keyword>
<protein>
    <recommendedName>
        <fullName evidence="6">Transcription repressor</fullName>
    </recommendedName>
    <alternativeName>
        <fullName evidence="6">Ovate family protein</fullName>
    </alternativeName>
</protein>
<evidence type="ECO:0000256" key="4">
    <source>
        <dbReference type="ARBA" id="ARBA00023163"/>
    </source>
</evidence>
<dbReference type="InterPro" id="IPR006458">
    <property type="entry name" value="Ovate_C"/>
</dbReference>
<dbReference type="NCBIfam" id="TIGR01568">
    <property type="entry name" value="A_thal_3678"/>
    <property type="match status" value="1"/>
</dbReference>
<keyword evidence="5 6" id="KW-0539">Nucleus</keyword>
<evidence type="ECO:0000313" key="9">
    <source>
        <dbReference type="EMBL" id="KAK9747752.1"/>
    </source>
</evidence>
<dbReference type="InterPro" id="IPR038933">
    <property type="entry name" value="Ovate"/>
</dbReference>
<feature type="region of interest" description="Disordered" evidence="7">
    <location>
        <begin position="113"/>
        <end position="137"/>
    </location>
</feature>
<evidence type="ECO:0000256" key="6">
    <source>
        <dbReference type="RuleBase" id="RU367028"/>
    </source>
</evidence>
<evidence type="ECO:0000256" key="3">
    <source>
        <dbReference type="ARBA" id="ARBA00023015"/>
    </source>
</evidence>
<name>A0AAW1MRA2_SAPOF</name>
<dbReference type="Proteomes" id="UP001443914">
    <property type="component" value="Unassembled WGS sequence"/>
</dbReference>
<comment type="caution">
    <text evidence="9">The sequence shown here is derived from an EMBL/GenBank/DDBJ whole genome shotgun (WGS) entry which is preliminary data.</text>
</comment>
<dbReference type="AlphaFoldDB" id="A0AAW1MRA2"/>
<dbReference type="EMBL" id="JBDFQZ010000002">
    <property type="protein sequence ID" value="KAK9747752.1"/>
    <property type="molecule type" value="Genomic_DNA"/>
</dbReference>
<dbReference type="GO" id="GO:0045892">
    <property type="term" value="P:negative regulation of DNA-templated transcription"/>
    <property type="evidence" value="ECO:0007669"/>
    <property type="project" value="UniProtKB-UniRule"/>
</dbReference>